<name>A0A261QWR9_9BORD</name>
<keyword evidence="2" id="KW-0004">4Fe-4S</keyword>
<evidence type="ECO:0000313" key="11">
    <source>
        <dbReference type="Proteomes" id="UP000216947"/>
    </source>
</evidence>
<keyword evidence="3" id="KW-0479">Metal-binding</keyword>
<dbReference type="NCBIfam" id="NF007013">
    <property type="entry name" value="PRK09477.1"/>
    <property type="match status" value="1"/>
</dbReference>
<evidence type="ECO:0000256" key="6">
    <source>
        <dbReference type="ARBA" id="ARBA00023004"/>
    </source>
</evidence>
<protein>
    <submittedName>
        <fullName evidence="10">Quinol dehydrogenase ferredoxin subunit NapH</fullName>
    </submittedName>
</protein>
<keyword evidence="11" id="KW-1185">Reference proteome</keyword>
<organism evidence="10 11">
    <name type="scientific">Bordetella genomosp. 7</name>
    <dbReference type="NCBI Taxonomy" id="1416805"/>
    <lineage>
        <taxon>Bacteria</taxon>
        <taxon>Pseudomonadati</taxon>
        <taxon>Pseudomonadota</taxon>
        <taxon>Betaproteobacteria</taxon>
        <taxon>Burkholderiales</taxon>
        <taxon>Alcaligenaceae</taxon>
        <taxon>Bordetella</taxon>
    </lineage>
</organism>
<evidence type="ECO:0000256" key="2">
    <source>
        <dbReference type="ARBA" id="ARBA00022485"/>
    </source>
</evidence>
<dbReference type="InterPro" id="IPR051684">
    <property type="entry name" value="Electron_Trans/Redox"/>
</dbReference>
<keyword evidence="8" id="KW-1133">Transmembrane helix</keyword>
<dbReference type="InterPro" id="IPR017900">
    <property type="entry name" value="4Fe4S_Fe_S_CS"/>
</dbReference>
<dbReference type="GO" id="GO:0046872">
    <property type="term" value="F:metal ion binding"/>
    <property type="evidence" value="ECO:0007669"/>
    <property type="project" value="UniProtKB-KW"/>
</dbReference>
<evidence type="ECO:0000256" key="1">
    <source>
        <dbReference type="ARBA" id="ARBA00022448"/>
    </source>
</evidence>
<dbReference type="SUPFAM" id="SSF54862">
    <property type="entry name" value="4Fe-4S ferredoxins"/>
    <property type="match status" value="1"/>
</dbReference>
<dbReference type="Proteomes" id="UP000216947">
    <property type="component" value="Unassembled WGS sequence"/>
</dbReference>
<keyword evidence="1" id="KW-0813">Transport</keyword>
<dbReference type="AlphaFoldDB" id="A0A261QWR9"/>
<comment type="caution">
    <text evidence="10">The sequence shown here is derived from an EMBL/GenBank/DDBJ whole genome shotgun (WGS) entry which is preliminary data.</text>
</comment>
<evidence type="ECO:0000256" key="5">
    <source>
        <dbReference type="ARBA" id="ARBA00022982"/>
    </source>
</evidence>
<dbReference type="Pfam" id="PF12801">
    <property type="entry name" value="Fer4_5"/>
    <property type="match status" value="2"/>
</dbReference>
<dbReference type="GO" id="GO:0005886">
    <property type="term" value="C:plasma membrane"/>
    <property type="evidence" value="ECO:0007669"/>
    <property type="project" value="TreeGrafter"/>
</dbReference>
<keyword evidence="5" id="KW-0249">Electron transport</keyword>
<gene>
    <name evidence="10" type="ORF">CAL19_15430</name>
</gene>
<dbReference type="NCBIfam" id="TIGR02163">
    <property type="entry name" value="napH"/>
    <property type="match status" value="1"/>
</dbReference>
<feature type="transmembrane region" description="Helical" evidence="8">
    <location>
        <begin position="40"/>
        <end position="59"/>
    </location>
</feature>
<evidence type="ECO:0000256" key="4">
    <source>
        <dbReference type="ARBA" id="ARBA00022737"/>
    </source>
</evidence>
<dbReference type="PROSITE" id="PS51379">
    <property type="entry name" value="4FE4S_FER_2"/>
    <property type="match status" value="2"/>
</dbReference>
<keyword evidence="7" id="KW-0411">Iron-sulfur</keyword>
<feature type="transmembrane region" description="Helical" evidence="8">
    <location>
        <begin position="97"/>
        <end position="119"/>
    </location>
</feature>
<feature type="transmembrane region" description="Helical" evidence="8">
    <location>
        <begin position="191"/>
        <end position="212"/>
    </location>
</feature>
<keyword evidence="8" id="KW-0812">Transmembrane</keyword>
<dbReference type="Gene3D" id="3.30.70.20">
    <property type="match status" value="1"/>
</dbReference>
<dbReference type="PROSITE" id="PS00198">
    <property type="entry name" value="4FE4S_FER_1"/>
    <property type="match status" value="1"/>
</dbReference>
<dbReference type="Pfam" id="PF12838">
    <property type="entry name" value="Fer4_7"/>
    <property type="match status" value="1"/>
</dbReference>
<dbReference type="EMBL" id="NEVK01000007">
    <property type="protein sequence ID" value="OZI17225.1"/>
    <property type="molecule type" value="Genomic_DNA"/>
</dbReference>
<reference evidence="11" key="1">
    <citation type="submission" date="2017-05" db="EMBL/GenBank/DDBJ databases">
        <title>Complete and WGS of Bordetella genogroups.</title>
        <authorList>
            <person name="Spilker T."/>
            <person name="Lipuma J."/>
        </authorList>
    </citation>
    <scope>NUCLEOTIDE SEQUENCE [LARGE SCALE GENOMIC DNA]</scope>
    <source>
        <strain evidence="11">AU18089</strain>
    </source>
</reference>
<feature type="domain" description="4Fe-4S ferredoxin-type" evidence="9">
    <location>
        <begin position="236"/>
        <end position="269"/>
    </location>
</feature>
<feature type="domain" description="4Fe-4S ferredoxin-type" evidence="9">
    <location>
        <begin position="275"/>
        <end position="303"/>
    </location>
</feature>
<dbReference type="PANTHER" id="PTHR30176">
    <property type="entry name" value="FERREDOXIN-TYPE PROTEIN NAPH"/>
    <property type="match status" value="1"/>
</dbReference>
<feature type="transmembrane region" description="Helical" evidence="8">
    <location>
        <begin position="159"/>
        <end position="179"/>
    </location>
</feature>
<keyword evidence="6" id="KW-0408">Iron</keyword>
<evidence type="ECO:0000313" key="10">
    <source>
        <dbReference type="EMBL" id="OZI17225.1"/>
    </source>
</evidence>
<dbReference type="InterPro" id="IPR017896">
    <property type="entry name" value="4Fe4S_Fe-S-bd"/>
</dbReference>
<dbReference type="PANTHER" id="PTHR30176:SF3">
    <property type="entry name" value="FERREDOXIN-TYPE PROTEIN NAPH"/>
    <property type="match status" value="1"/>
</dbReference>
<evidence type="ECO:0000256" key="3">
    <source>
        <dbReference type="ARBA" id="ARBA00022723"/>
    </source>
</evidence>
<keyword evidence="4" id="KW-0677">Repeat</keyword>
<evidence type="ECO:0000259" key="9">
    <source>
        <dbReference type="PROSITE" id="PS51379"/>
    </source>
</evidence>
<dbReference type="GO" id="GO:0051539">
    <property type="term" value="F:4 iron, 4 sulfur cluster binding"/>
    <property type="evidence" value="ECO:0007669"/>
    <property type="project" value="UniProtKB-KW"/>
</dbReference>
<keyword evidence="8" id="KW-0472">Membrane</keyword>
<sequence>MNATTPKSRRPSVAGRDPTAAAIAGKGWWRAHRWLLWRRAVQFGVLALFLIGPVTTWMTRQGWLSRPWWPVKGNLSSSLTLDQLPLTDPYQLLQSLAAGHTPLGSAFIGAAIVLAFYLLCGGRVYCSWVCPLNPVTDAASWLRRKLRLRAGGHAPPKPLRMWLLAATLAASAVTGTLAWEWVNPVSVLHRALVFGAGAGWALVLGIFVYDLLVAPRGWCGHVCPVGAFYGLLGRRALLRVNAAGRERCDNCMDCYAVCPEPQVIRPALKAAGQDHPVILDRDCTTCGRCVDVCPQQVFHMSHRFRHRS</sequence>
<evidence type="ECO:0000256" key="8">
    <source>
        <dbReference type="SAM" id="Phobius"/>
    </source>
</evidence>
<dbReference type="InterPro" id="IPR011886">
    <property type="entry name" value="NapH_MauN"/>
</dbReference>
<dbReference type="RefSeq" id="WP_094797288.1">
    <property type="nucleotide sequence ID" value="NZ_NEVK01000007.1"/>
</dbReference>
<proteinExistence type="predicted"/>
<evidence type="ECO:0000256" key="7">
    <source>
        <dbReference type="ARBA" id="ARBA00023014"/>
    </source>
</evidence>
<accession>A0A261QWR9</accession>